<protein>
    <submittedName>
        <fullName evidence="1">DUF4019 domain-containing protein</fullName>
    </submittedName>
</protein>
<dbReference type="RefSeq" id="WP_379727533.1">
    <property type="nucleotide sequence ID" value="NZ_JBHSMS010000089.1"/>
</dbReference>
<organism evidence="1 2">
    <name type="scientific">Massilia jejuensis</name>
    <dbReference type="NCBI Taxonomy" id="648894"/>
    <lineage>
        <taxon>Bacteria</taxon>
        <taxon>Pseudomonadati</taxon>
        <taxon>Pseudomonadota</taxon>
        <taxon>Betaproteobacteria</taxon>
        <taxon>Burkholderiales</taxon>
        <taxon>Oxalobacteraceae</taxon>
        <taxon>Telluria group</taxon>
        <taxon>Massilia</taxon>
    </lineage>
</organism>
<proteinExistence type="predicted"/>
<dbReference type="EMBL" id="JBHSMS010000089">
    <property type="protein sequence ID" value="MFC5514095.1"/>
    <property type="molecule type" value="Genomic_DNA"/>
</dbReference>
<dbReference type="Pfam" id="PF13211">
    <property type="entry name" value="DUF4019"/>
    <property type="match status" value="1"/>
</dbReference>
<keyword evidence="2" id="KW-1185">Reference proteome</keyword>
<reference evidence="2" key="1">
    <citation type="journal article" date="2019" name="Int. J. Syst. Evol. Microbiol.">
        <title>The Global Catalogue of Microorganisms (GCM) 10K type strain sequencing project: providing services to taxonomists for standard genome sequencing and annotation.</title>
        <authorList>
            <consortium name="The Broad Institute Genomics Platform"/>
            <consortium name="The Broad Institute Genome Sequencing Center for Infectious Disease"/>
            <person name="Wu L."/>
            <person name="Ma J."/>
        </authorList>
    </citation>
    <scope>NUCLEOTIDE SEQUENCE [LARGE SCALE GENOMIC DNA]</scope>
    <source>
        <strain evidence="2">CCUG 38813</strain>
    </source>
</reference>
<evidence type="ECO:0000313" key="1">
    <source>
        <dbReference type="EMBL" id="MFC5514095.1"/>
    </source>
</evidence>
<evidence type="ECO:0000313" key="2">
    <source>
        <dbReference type="Proteomes" id="UP001596031"/>
    </source>
</evidence>
<accession>A0ABW0PNQ6</accession>
<comment type="caution">
    <text evidence="1">The sequence shown here is derived from an EMBL/GenBank/DDBJ whole genome shotgun (WGS) entry which is preliminary data.</text>
</comment>
<name>A0ABW0PNQ6_9BURK</name>
<gene>
    <name evidence="1" type="ORF">ACFPOU_23610</name>
</gene>
<dbReference type="InterPro" id="IPR025091">
    <property type="entry name" value="DUF4019"/>
</dbReference>
<sequence>MDNQYVSPLGILKPATFKKDLPGAPPGEYVIIVYDSVFSNMPTVVETVTQMREVDGAWKVSGYFIR</sequence>
<dbReference type="Proteomes" id="UP001596031">
    <property type="component" value="Unassembled WGS sequence"/>
</dbReference>